<dbReference type="Proteomes" id="UP001231189">
    <property type="component" value="Unassembled WGS sequence"/>
</dbReference>
<evidence type="ECO:0000256" key="1">
    <source>
        <dbReference type="ARBA" id="ARBA00004651"/>
    </source>
</evidence>
<keyword evidence="4" id="KW-0812">Transmembrane</keyword>
<organism evidence="5 6">
    <name type="scientific">Lolium multiflorum</name>
    <name type="common">Italian ryegrass</name>
    <name type="synonym">Lolium perenne subsp. multiflorum</name>
    <dbReference type="NCBI Taxonomy" id="4521"/>
    <lineage>
        <taxon>Eukaryota</taxon>
        <taxon>Viridiplantae</taxon>
        <taxon>Streptophyta</taxon>
        <taxon>Embryophyta</taxon>
        <taxon>Tracheophyta</taxon>
        <taxon>Spermatophyta</taxon>
        <taxon>Magnoliopsida</taxon>
        <taxon>Liliopsida</taxon>
        <taxon>Poales</taxon>
        <taxon>Poaceae</taxon>
        <taxon>BOP clade</taxon>
        <taxon>Pooideae</taxon>
        <taxon>Poodae</taxon>
        <taxon>Poeae</taxon>
        <taxon>Poeae Chloroplast Group 2 (Poeae type)</taxon>
        <taxon>Loliodinae</taxon>
        <taxon>Loliinae</taxon>
        <taxon>Lolium</taxon>
    </lineage>
</organism>
<dbReference type="PANTHER" id="PTHR45826">
    <property type="entry name" value="POLYAMINE TRANSPORTER PUT1"/>
    <property type="match status" value="1"/>
</dbReference>
<name>A0AAD8RI68_LOLMU</name>
<evidence type="ECO:0000256" key="2">
    <source>
        <dbReference type="ARBA" id="ARBA00022448"/>
    </source>
</evidence>
<dbReference type="GO" id="GO:0005886">
    <property type="term" value="C:plasma membrane"/>
    <property type="evidence" value="ECO:0007669"/>
    <property type="project" value="UniProtKB-SubCell"/>
</dbReference>
<dbReference type="PANTHER" id="PTHR45826:SF17">
    <property type="entry name" value="OS12G0580400 PROTEIN"/>
    <property type="match status" value="1"/>
</dbReference>
<evidence type="ECO:0000313" key="6">
    <source>
        <dbReference type="Proteomes" id="UP001231189"/>
    </source>
</evidence>
<accession>A0AAD8RI68</accession>
<dbReference type="EMBL" id="JAUUTY010000005">
    <property type="protein sequence ID" value="KAK1626338.1"/>
    <property type="molecule type" value="Genomic_DNA"/>
</dbReference>
<comment type="subcellular location">
    <subcellularLocation>
        <location evidence="1">Cell membrane</location>
        <topology evidence="1">Multi-pass membrane protein</topology>
    </subcellularLocation>
</comment>
<keyword evidence="4" id="KW-0472">Membrane</keyword>
<dbReference type="Gene3D" id="1.20.1740.10">
    <property type="entry name" value="Amino acid/polyamine transporter I"/>
    <property type="match status" value="1"/>
</dbReference>
<dbReference type="InterPro" id="IPR044566">
    <property type="entry name" value="RMV1-like"/>
</dbReference>
<evidence type="ECO:0000256" key="3">
    <source>
        <dbReference type="ARBA" id="ARBA00022475"/>
    </source>
</evidence>
<feature type="transmembrane region" description="Helical" evidence="4">
    <location>
        <begin position="130"/>
        <end position="153"/>
    </location>
</feature>
<keyword evidence="3" id="KW-1003">Cell membrane</keyword>
<reference evidence="5" key="1">
    <citation type="submission" date="2023-07" db="EMBL/GenBank/DDBJ databases">
        <title>A chromosome-level genome assembly of Lolium multiflorum.</title>
        <authorList>
            <person name="Chen Y."/>
            <person name="Copetti D."/>
            <person name="Kolliker R."/>
            <person name="Studer B."/>
        </authorList>
    </citation>
    <scope>NUCLEOTIDE SEQUENCE</scope>
    <source>
        <strain evidence="5">02402/16</strain>
        <tissue evidence="5">Leaf</tissue>
    </source>
</reference>
<protein>
    <submittedName>
        <fullName evidence="5">Uncharacterized protein</fullName>
    </submittedName>
</protein>
<proteinExistence type="predicted"/>
<keyword evidence="6" id="KW-1185">Reference proteome</keyword>
<dbReference type="AlphaFoldDB" id="A0AAD8RI68"/>
<gene>
    <name evidence="5" type="ORF">QYE76_000653</name>
</gene>
<keyword evidence="2" id="KW-0813">Transport</keyword>
<comment type="caution">
    <text evidence="5">The sequence shown here is derived from an EMBL/GenBank/DDBJ whole genome shotgun (WGS) entry which is preliminary data.</text>
</comment>
<dbReference type="GO" id="GO:0022857">
    <property type="term" value="F:transmembrane transporter activity"/>
    <property type="evidence" value="ECO:0007669"/>
    <property type="project" value="InterPro"/>
</dbReference>
<feature type="transmembrane region" description="Helical" evidence="4">
    <location>
        <begin position="107"/>
        <end position="124"/>
    </location>
</feature>
<keyword evidence="4" id="KW-1133">Transmembrane helix</keyword>
<sequence>MTGGDGGIEGESPPRWRPLTVLPLIALIFYDVSGGPFGIEDSVRAGSGALLPHQRRLRRVGLRRVRPHGGLPRRLHQVGVRHPRQRALPVLFLDYLRSGGLALPGPLRSLAVLVLTAALTYLNYRDLHLVYLSALFLTAFSLSPFVALTALAIPKIHPSRWLAVDPKAIDPHDYFNSMFWNLNYWDKASTLAGEVDEPRKTFS</sequence>
<evidence type="ECO:0000256" key="4">
    <source>
        <dbReference type="SAM" id="Phobius"/>
    </source>
</evidence>
<evidence type="ECO:0000313" key="5">
    <source>
        <dbReference type="EMBL" id="KAK1626338.1"/>
    </source>
</evidence>